<evidence type="ECO:0000256" key="1">
    <source>
        <dbReference type="ARBA" id="ARBA00006739"/>
    </source>
</evidence>
<organism evidence="6 7">
    <name type="scientific">Echinicola arenosa</name>
    <dbReference type="NCBI Taxonomy" id="2774144"/>
    <lineage>
        <taxon>Bacteria</taxon>
        <taxon>Pseudomonadati</taxon>
        <taxon>Bacteroidota</taxon>
        <taxon>Cytophagia</taxon>
        <taxon>Cytophagales</taxon>
        <taxon>Cyclobacteriaceae</taxon>
        <taxon>Echinicola</taxon>
    </lineage>
</organism>
<feature type="transmembrane region" description="Helical" evidence="4">
    <location>
        <begin position="340"/>
        <end position="365"/>
    </location>
</feature>
<keyword evidence="2" id="KW-0328">Glycosyltransferase</keyword>
<dbReference type="PANTHER" id="PTHR43630">
    <property type="entry name" value="POLY-BETA-1,6-N-ACETYL-D-GLUCOSAMINE SYNTHASE"/>
    <property type="match status" value="1"/>
</dbReference>
<dbReference type="Proteomes" id="UP000647133">
    <property type="component" value="Unassembled WGS sequence"/>
</dbReference>
<evidence type="ECO:0000313" key="6">
    <source>
        <dbReference type="EMBL" id="MBD8490413.1"/>
    </source>
</evidence>
<sequence length="373" mass="42568">MGMNLLAFFFFGALVIYLAILVMLAVFWRKSKGKTTEKMNIFDYPVTLLVPFRNEKSQLPKLLESLEKLTYPSLQVILIDDDSEDGGAEYVESWIKGKSYSHFLMVQSQEQGKKGAIEQGVVLSNGYIILTTDADCVLPTDWVENMLQPFNDPKVQMVAGPVMSEDRKSNFNQFQQIEWSSILLMTNFFFQINKPIMCSAANMGYRKEAFQHLGGYQGNSEQRSGDDSFLLEKMVRAFGHHAIHYFTDKKVLVRTKAQKSWSLFLAQRARWISKWNQHQSMENAFGAVVTAGFSLASLLSPLLLLGSGWMPLLFLLYWVLKLGVEYVVMNKVLEGYEIKAPFLSFIYASFCHPCFVIVVALSSFFGKFKWKGR</sequence>
<dbReference type="Gene3D" id="3.90.550.10">
    <property type="entry name" value="Spore Coat Polysaccharide Biosynthesis Protein SpsA, Chain A"/>
    <property type="match status" value="1"/>
</dbReference>
<feature type="transmembrane region" description="Helical" evidence="4">
    <location>
        <begin position="284"/>
        <end position="303"/>
    </location>
</feature>
<keyword evidence="3" id="KW-0808">Transferase</keyword>
<evidence type="ECO:0000256" key="2">
    <source>
        <dbReference type="ARBA" id="ARBA00022676"/>
    </source>
</evidence>
<keyword evidence="4" id="KW-0812">Transmembrane</keyword>
<evidence type="ECO:0000259" key="5">
    <source>
        <dbReference type="Pfam" id="PF00535"/>
    </source>
</evidence>
<keyword evidence="4" id="KW-0472">Membrane</keyword>
<dbReference type="SUPFAM" id="SSF53448">
    <property type="entry name" value="Nucleotide-diphospho-sugar transferases"/>
    <property type="match status" value="1"/>
</dbReference>
<protein>
    <submittedName>
        <fullName evidence="6">Glycosyltransferase</fullName>
    </submittedName>
</protein>
<dbReference type="InterPro" id="IPR001173">
    <property type="entry name" value="Glyco_trans_2-like"/>
</dbReference>
<dbReference type="InterPro" id="IPR029044">
    <property type="entry name" value="Nucleotide-diphossugar_trans"/>
</dbReference>
<comment type="caution">
    <text evidence="6">The sequence shown here is derived from an EMBL/GenBank/DDBJ whole genome shotgun (WGS) entry which is preliminary data.</text>
</comment>
<dbReference type="Pfam" id="PF00535">
    <property type="entry name" value="Glycos_transf_2"/>
    <property type="match status" value="1"/>
</dbReference>
<dbReference type="RefSeq" id="WP_192011284.1">
    <property type="nucleotide sequence ID" value="NZ_JACYTQ010000006.1"/>
</dbReference>
<name>A0ABR9ARC0_9BACT</name>
<keyword evidence="4" id="KW-1133">Transmembrane helix</keyword>
<dbReference type="EMBL" id="JACYTQ010000006">
    <property type="protein sequence ID" value="MBD8490413.1"/>
    <property type="molecule type" value="Genomic_DNA"/>
</dbReference>
<evidence type="ECO:0000313" key="7">
    <source>
        <dbReference type="Proteomes" id="UP000647133"/>
    </source>
</evidence>
<comment type="similarity">
    <text evidence="1">Belongs to the glycosyltransferase 2 family.</text>
</comment>
<proteinExistence type="inferred from homology"/>
<evidence type="ECO:0000256" key="3">
    <source>
        <dbReference type="ARBA" id="ARBA00022679"/>
    </source>
</evidence>
<feature type="transmembrane region" description="Helical" evidence="4">
    <location>
        <begin position="6"/>
        <end position="28"/>
    </location>
</feature>
<dbReference type="PANTHER" id="PTHR43630:SF1">
    <property type="entry name" value="POLY-BETA-1,6-N-ACETYL-D-GLUCOSAMINE SYNTHASE"/>
    <property type="match status" value="1"/>
</dbReference>
<evidence type="ECO:0000256" key="4">
    <source>
        <dbReference type="SAM" id="Phobius"/>
    </source>
</evidence>
<reference evidence="6 7" key="1">
    <citation type="submission" date="2020-09" db="EMBL/GenBank/DDBJ databases">
        <title>Echinicola sp. CAU 1574 isolated from sand of Sido Beach.</title>
        <authorList>
            <person name="Kim W."/>
        </authorList>
    </citation>
    <scope>NUCLEOTIDE SEQUENCE [LARGE SCALE GENOMIC DNA]</scope>
    <source>
        <strain evidence="6 7">CAU 1574</strain>
    </source>
</reference>
<gene>
    <name evidence="6" type="ORF">IFO69_16795</name>
</gene>
<accession>A0ABR9ARC0</accession>
<feature type="domain" description="Glycosyltransferase 2-like" evidence="5">
    <location>
        <begin position="48"/>
        <end position="213"/>
    </location>
</feature>
<keyword evidence="7" id="KW-1185">Reference proteome</keyword>